<proteinExistence type="predicted"/>
<keyword evidence="3 6" id="KW-0812">Transmembrane</keyword>
<dbReference type="Pfam" id="PF01810">
    <property type="entry name" value="LysE"/>
    <property type="match status" value="1"/>
</dbReference>
<dbReference type="GO" id="GO:0005886">
    <property type="term" value="C:plasma membrane"/>
    <property type="evidence" value="ECO:0007669"/>
    <property type="project" value="UniProtKB-SubCell"/>
</dbReference>
<comment type="caution">
    <text evidence="7">The sequence shown here is derived from an EMBL/GenBank/DDBJ whole genome shotgun (WGS) entry which is preliminary data.</text>
</comment>
<feature type="transmembrane region" description="Helical" evidence="6">
    <location>
        <begin position="153"/>
        <end position="173"/>
    </location>
</feature>
<protein>
    <submittedName>
        <fullName evidence="7">Threonine/homoserine/homoserine lactone efflux protein</fullName>
    </submittedName>
</protein>
<dbReference type="PANTHER" id="PTHR30086">
    <property type="entry name" value="ARGININE EXPORTER PROTEIN ARGO"/>
    <property type="match status" value="1"/>
</dbReference>
<dbReference type="EMBL" id="VLKQ01000004">
    <property type="protein sequence ID" value="TWI13249.1"/>
    <property type="molecule type" value="Genomic_DNA"/>
</dbReference>
<evidence type="ECO:0000313" key="7">
    <source>
        <dbReference type="EMBL" id="TWI13249.1"/>
    </source>
</evidence>
<evidence type="ECO:0000256" key="5">
    <source>
        <dbReference type="ARBA" id="ARBA00023136"/>
    </source>
</evidence>
<dbReference type="OrthoDB" id="679767at2"/>
<evidence type="ECO:0000256" key="4">
    <source>
        <dbReference type="ARBA" id="ARBA00022989"/>
    </source>
</evidence>
<feature type="transmembrane region" description="Helical" evidence="6">
    <location>
        <begin position="194"/>
        <end position="210"/>
    </location>
</feature>
<feature type="transmembrane region" description="Helical" evidence="6">
    <location>
        <begin position="6"/>
        <end position="27"/>
    </location>
</feature>
<evidence type="ECO:0000256" key="6">
    <source>
        <dbReference type="SAM" id="Phobius"/>
    </source>
</evidence>
<feature type="transmembrane region" description="Helical" evidence="6">
    <location>
        <begin position="39"/>
        <end position="60"/>
    </location>
</feature>
<keyword evidence="2" id="KW-1003">Cell membrane</keyword>
<dbReference type="InterPro" id="IPR001123">
    <property type="entry name" value="LeuE-type"/>
</dbReference>
<feature type="transmembrane region" description="Helical" evidence="6">
    <location>
        <begin position="113"/>
        <end position="141"/>
    </location>
</feature>
<dbReference type="PANTHER" id="PTHR30086:SF20">
    <property type="entry name" value="ARGININE EXPORTER PROTEIN ARGO-RELATED"/>
    <property type="match status" value="1"/>
</dbReference>
<dbReference type="Proteomes" id="UP000319848">
    <property type="component" value="Unassembled WGS sequence"/>
</dbReference>
<evidence type="ECO:0000256" key="2">
    <source>
        <dbReference type="ARBA" id="ARBA00022475"/>
    </source>
</evidence>
<accession>V6SC87</accession>
<dbReference type="RefSeq" id="WP_023569677.1">
    <property type="nucleotide sequence ID" value="NZ_AVBI01000001.1"/>
</dbReference>
<keyword evidence="4 6" id="KW-1133">Transmembrane helix</keyword>
<comment type="subcellular location">
    <subcellularLocation>
        <location evidence="1">Cell membrane</location>
        <topology evidence="1">Multi-pass membrane protein</topology>
    </subcellularLocation>
</comment>
<dbReference type="GO" id="GO:0015171">
    <property type="term" value="F:amino acid transmembrane transporter activity"/>
    <property type="evidence" value="ECO:0007669"/>
    <property type="project" value="TreeGrafter"/>
</dbReference>
<reference evidence="7 8" key="1">
    <citation type="journal article" date="2015" name="Stand. Genomic Sci.">
        <title>Genomic Encyclopedia of Bacterial and Archaeal Type Strains, Phase III: the genomes of soil and plant-associated and newly described type strains.</title>
        <authorList>
            <person name="Whitman W.B."/>
            <person name="Woyke T."/>
            <person name="Klenk H.P."/>
            <person name="Zhou Y."/>
            <person name="Lilburn T.G."/>
            <person name="Beck B.J."/>
            <person name="De Vos P."/>
            <person name="Vandamme P."/>
            <person name="Eisen J.A."/>
            <person name="Garrity G."/>
            <person name="Hugenholtz P."/>
            <person name="Kyrpides N.C."/>
        </authorList>
    </citation>
    <scope>NUCLEOTIDE SEQUENCE [LARGE SCALE GENOMIC DNA]</scope>
    <source>
        <strain evidence="7 8">CGMCC 1.7270</strain>
    </source>
</reference>
<gene>
    <name evidence="7" type="ORF">IP98_01231</name>
</gene>
<evidence type="ECO:0000256" key="3">
    <source>
        <dbReference type="ARBA" id="ARBA00022692"/>
    </source>
</evidence>
<dbReference type="STRING" id="1341154.FCR2A7T_05000"/>
<sequence>MIDDILTGIPLGFFLSFMIGPVFFVLLETSITKGFRAAMSFDFGVVLADIFFIAVAYFSSYRLIQSIKDDPALFIFGGIIMFTYGLITFLKLRKAHKLMDPDEEVIEIIKKDYLSLFIKGFLLNFINIGVLGFWLAIIITFGPKFDMEASRMGIFFSAVIGSYLITDIGKVLLAKQLRSKLTPTNIIKVKKASSVLLIIFGLVLMLQGWFPKEKEFVKDQLEKMEQTH</sequence>
<evidence type="ECO:0000313" key="8">
    <source>
        <dbReference type="Proteomes" id="UP000319848"/>
    </source>
</evidence>
<dbReference type="AlphaFoldDB" id="V6SC87"/>
<organism evidence="7 8">
    <name type="scientific">Flavobacterium cauense R2A-7</name>
    <dbReference type="NCBI Taxonomy" id="1341154"/>
    <lineage>
        <taxon>Bacteria</taxon>
        <taxon>Pseudomonadati</taxon>
        <taxon>Bacteroidota</taxon>
        <taxon>Flavobacteriia</taxon>
        <taxon>Flavobacteriales</taxon>
        <taxon>Flavobacteriaceae</taxon>
        <taxon>Flavobacterium</taxon>
    </lineage>
</organism>
<keyword evidence="8" id="KW-1185">Reference proteome</keyword>
<name>V6SC87_9FLAO</name>
<keyword evidence="5 6" id="KW-0472">Membrane</keyword>
<evidence type="ECO:0000256" key="1">
    <source>
        <dbReference type="ARBA" id="ARBA00004651"/>
    </source>
</evidence>
<feature type="transmembrane region" description="Helical" evidence="6">
    <location>
        <begin position="72"/>
        <end position="92"/>
    </location>
</feature>